<dbReference type="GO" id="GO:0005634">
    <property type="term" value="C:nucleus"/>
    <property type="evidence" value="ECO:0007669"/>
    <property type="project" value="UniProtKB-SubCell"/>
</dbReference>
<evidence type="ECO:0000256" key="1">
    <source>
        <dbReference type="ARBA" id="ARBA00004123"/>
    </source>
</evidence>
<evidence type="ECO:0000256" key="9">
    <source>
        <dbReference type="SAM" id="MobiDB-lite"/>
    </source>
</evidence>
<evidence type="ECO:0000256" key="5">
    <source>
        <dbReference type="ARBA" id="ARBA00023015"/>
    </source>
</evidence>
<protein>
    <recommendedName>
        <fullName evidence="10">C2H2-type domain-containing protein</fullName>
    </recommendedName>
</protein>
<dbReference type="PROSITE" id="PS50157">
    <property type="entry name" value="ZINC_FINGER_C2H2_2"/>
    <property type="match status" value="2"/>
</dbReference>
<dbReference type="InterPro" id="IPR051061">
    <property type="entry name" value="Zinc_finger_trans_reg"/>
</dbReference>
<comment type="caution">
    <text evidence="11">The sequence shown here is derived from an EMBL/GenBank/DDBJ whole genome shotgun (WGS) entry which is preliminary data.</text>
</comment>
<sequence length="195" mass="22288">MAKQHQCPQCPKTFKTAKALRLHSATHVPIDERYNFPCTYEGCLRVYTKKSNLDSHIKQFHIGEEWICKHLIPLKDKVKSKSKSKSKSSTLAETPTTAEGSSDKAEEMIKDENELVECGQVFMSKTAWKRHTLNLHNGQPKIRQPKKSKVDKVYDALVGSKVPFSDKQHSYFNNNKSYLFLSKWGGGLIEAFNQK</sequence>
<dbReference type="PANTHER" id="PTHR46179:SF13">
    <property type="entry name" value="C2H2-TYPE DOMAIN-CONTAINING PROTEIN"/>
    <property type="match status" value="1"/>
</dbReference>
<name>D3BKZ2_HETP5</name>
<evidence type="ECO:0000313" key="11">
    <source>
        <dbReference type="EMBL" id="EFA78572.1"/>
    </source>
</evidence>
<reference evidence="11 12" key="1">
    <citation type="journal article" date="2011" name="Genome Res.">
        <title>Phylogeny-wide analysis of social amoeba genomes highlights ancient origins for complex intercellular communication.</title>
        <authorList>
            <person name="Heidel A.J."/>
            <person name="Lawal H.M."/>
            <person name="Felder M."/>
            <person name="Schilde C."/>
            <person name="Helps N.R."/>
            <person name="Tunggal B."/>
            <person name="Rivero F."/>
            <person name="John U."/>
            <person name="Schleicher M."/>
            <person name="Eichinger L."/>
            <person name="Platzer M."/>
            <person name="Noegel A.A."/>
            <person name="Schaap P."/>
            <person name="Gloeckner G."/>
        </authorList>
    </citation>
    <scope>NUCLEOTIDE SEQUENCE [LARGE SCALE GENOMIC DNA]</scope>
    <source>
        <strain evidence="12">ATCC 26659 / Pp 5 / PN500</strain>
    </source>
</reference>
<dbReference type="GO" id="GO:0006357">
    <property type="term" value="P:regulation of transcription by RNA polymerase II"/>
    <property type="evidence" value="ECO:0007669"/>
    <property type="project" value="TreeGrafter"/>
</dbReference>
<dbReference type="AlphaFoldDB" id="D3BKZ2"/>
<dbReference type="Proteomes" id="UP000001396">
    <property type="component" value="Unassembled WGS sequence"/>
</dbReference>
<gene>
    <name evidence="11" type="ORF">PPL_09224</name>
</gene>
<evidence type="ECO:0000256" key="6">
    <source>
        <dbReference type="ARBA" id="ARBA00023163"/>
    </source>
</evidence>
<dbReference type="InterPro" id="IPR013087">
    <property type="entry name" value="Znf_C2H2_type"/>
</dbReference>
<dbReference type="STRING" id="670386.D3BKZ2"/>
<proteinExistence type="predicted"/>
<feature type="domain" description="C2H2-type" evidence="10">
    <location>
        <begin position="36"/>
        <end position="66"/>
    </location>
</feature>
<keyword evidence="3 8" id="KW-0863">Zinc-finger</keyword>
<dbReference type="RefSeq" id="XP_020430696.1">
    <property type="nucleotide sequence ID" value="XM_020580021.1"/>
</dbReference>
<feature type="compositionally biased region" description="Polar residues" evidence="9">
    <location>
        <begin position="90"/>
        <end position="100"/>
    </location>
</feature>
<dbReference type="Gene3D" id="3.30.160.60">
    <property type="entry name" value="Classic Zinc Finger"/>
    <property type="match status" value="2"/>
</dbReference>
<dbReference type="EMBL" id="ADBJ01000038">
    <property type="protein sequence ID" value="EFA78572.1"/>
    <property type="molecule type" value="Genomic_DNA"/>
</dbReference>
<evidence type="ECO:0000259" key="10">
    <source>
        <dbReference type="PROSITE" id="PS50157"/>
    </source>
</evidence>
<dbReference type="PROSITE" id="PS00028">
    <property type="entry name" value="ZINC_FINGER_C2H2_1"/>
    <property type="match status" value="2"/>
</dbReference>
<organism evidence="11 12">
    <name type="scientific">Heterostelium pallidum (strain ATCC 26659 / Pp 5 / PN500)</name>
    <name type="common">Cellular slime mold</name>
    <name type="synonym">Polysphondylium pallidum</name>
    <dbReference type="NCBI Taxonomy" id="670386"/>
    <lineage>
        <taxon>Eukaryota</taxon>
        <taxon>Amoebozoa</taxon>
        <taxon>Evosea</taxon>
        <taxon>Eumycetozoa</taxon>
        <taxon>Dictyostelia</taxon>
        <taxon>Acytosteliales</taxon>
        <taxon>Acytosteliaceae</taxon>
        <taxon>Heterostelium</taxon>
    </lineage>
</organism>
<keyword evidence="7" id="KW-0539">Nucleus</keyword>
<dbReference type="SMART" id="SM00355">
    <property type="entry name" value="ZnF_C2H2"/>
    <property type="match status" value="3"/>
</dbReference>
<evidence type="ECO:0000256" key="7">
    <source>
        <dbReference type="ARBA" id="ARBA00023242"/>
    </source>
</evidence>
<keyword evidence="2" id="KW-0479">Metal-binding</keyword>
<dbReference type="InterPro" id="IPR036236">
    <property type="entry name" value="Znf_C2H2_sf"/>
</dbReference>
<feature type="region of interest" description="Disordered" evidence="9">
    <location>
        <begin position="82"/>
        <end position="105"/>
    </location>
</feature>
<dbReference type="SUPFAM" id="SSF57667">
    <property type="entry name" value="beta-beta-alpha zinc fingers"/>
    <property type="match status" value="1"/>
</dbReference>
<accession>D3BKZ2</accession>
<evidence type="ECO:0000256" key="2">
    <source>
        <dbReference type="ARBA" id="ARBA00022723"/>
    </source>
</evidence>
<comment type="subcellular location">
    <subcellularLocation>
        <location evidence="1">Nucleus</location>
    </subcellularLocation>
</comment>
<evidence type="ECO:0000313" key="12">
    <source>
        <dbReference type="Proteomes" id="UP000001396"/>
    </source>
</evidence>
<evidence type="ECO:0000256" key="8">
    <source>
        <dbReference type="PROSITE-ProRule" id="PRU00042"/>
    </source>
</evidence>
<keyword evidence="4" id="KW-0862">Zinc</keyword>
<evidence type="ECO:0000256" key="3">
    <source>
        <dbReference type="ARBA" id="ARBA00022771"/>
    </source>
</evidence>
<keyword evidence="5" id="KW-0805">Transcription regulation</keyword>
<evidence type="ECO:0000256" key="4">
    <source>
        <dbReference type="ARBA" id="ARBA00022833"/>
    </source>
</evidence>
<keyword evidence="6" id="KW-0804">Transcription</keyword>
<dbReference type="InParanoid" id="D3BKZ2"/>
<dbReference type="Pfam" id="PF00096">
    <property type="entry name" value="zf-C2H2"/>
    <property type="match status" value="1"/>
</dbReference>
<dbReference type="GO" id="GO:0008270">
    <property type="term" value="F:zinc ion binding"/>
    <property type="evidence" value="ECO:0007669"/>
    <property type="project" value="UniProtKB-KW"/>
</dbReference>
<dbReference type="PANTHER" id="PTHR46179">
    <property type="entry name" value="ZINC FINGER PROTEIN"/>
    <property type="match status" value="1"/>
</dbReference>
<feature type="domain" description="C2H2-type" evidence="10">
    <location>
        <begin position="5"/>
        <end position="32"/>
    </location>
</feature>
<dbReference type="GeneID" id="31364699"/>
<keyword evidence="12" id="KW-1185">Reference proteome</keyword>